<comment type="caution">
    <text evidence="1">The sequence shown here is derived from an EMBL/GenBank/DDBJ whole genome shotgun (WGS) entry which is preliminary data.</text>
</comment>
<reference evidence="1" key="1">
    <citation type="submission" date="2020-10" db="EMBL/GenBank/DDBJ databases">
        <authorList>
            <person name="Gilroy R."/>
        </authorList>
    </citation>
    <scope>NUCLEOTIDE SEQUENCE</scope>
    <source>
        <strain evidence="1">CHK152-2871</strain>
    </source>
</reference>
<proteinExistence type="predicted"/>
<dbReference type="GO" id="GO:0051276">
    <property type="term" value="P:chromosome organization"/>
    <property type="evidence" value="ECO:0007669"/>
    <property type="project" value="InterPro"/>
</dbReference>
<dbReference type="Pfam" id="PF03592">
    <property type="entry name" value="Terminase_2"/>
    <property type="match status" value="1"/>
</dbReference>
<organism evidence="1 2">
    <name type="scientific">Candidatus Galligastranaerophilus intestinavium</name>
    <dbReference type="NCBI Taxonomy" id="2840836"/>
    <lineage>
        <taxon>Bacteria</taxon>
        <taxon>Candidatus Galligastranaerophilus</taxon>
    </lineage>
</organism>
<dbReference type="Gene3D" id="1.10.10.1400">
    <property type="entry name" value="Terminase, small subunit, N-terminal DNA-binding domain, HTH motif"/>
    <property type="match status" value="1"/>
</dbReference>
<sequence>MNKENININQKKFLENYARTLDIAHSAALAGYKNSTSFTNVKKILDDPKCIKALDEIIKKSAEKLEITKAFVVQKYLKIIEYAFFEDENGLKEPQLALRALDGLCKQLGGNKYEEVKTKKSIFESIEGLDPDKI</sequence>
<accession>A0A9D1JY85</accession>
<dbReference type="InterPro" id="IPR038713">
    <property type="entry name" value="Terminase_Gp1_N_sf"/>
</dbReference>
<dbReference type="EMBL" id="DVJQ01000048">
    <property type="protein sequence ID" value="HIS74452.1"/>
    <property type="molecule type" value="Genomic_DNA"/>
</dbReference>
<dbReference type="InterPro" id="IPR005335">
    <property type="entry name" value="Terminase_ssu"/>
</dbReference>
<reference evidence="1" key="2">
    <citation type="journal article" date="2021" name="PeerJ">
        <title>Extensive microbial diversity within the chicken gut microbiome revealed by metagenomics and culture.</title>
        <authorList>
            <person name="Gilroy R."/>
            <person name="Ravi A."/>
            <person name="Getino M."/>
            <person name="Pursley I."/>
            <person name="Horton D.L."/>
            <person name="Alikhan N.F."/>
            <person name="Baker D."/>
            <person name="Gharbi K."/>
            <person name="Hall N."/>
            <person name="Watson M."/>
            <person name="Adriaenssens E.M."/>
            <person name="Foster-Nyarko E."/>
            <person name="Jarju S."/>
            <person name="Secka A."/>
            <person name="Antonio M."/>
            <person name="Oren A."/>
            <person name="Chaudhuri R.R."/>
            <person name="La Ragione R."/>
            <person name="Hildebrand F."/>
            <person name="Pallen M.J."/>
        </authorList>
    </citation>
    <scope>NUCLEOTIDE SEQUENCE</scope>
    <source>
        <strain evidence="1">CHK152-2871</strain>
    </source>
</reference>
<name>A0A9D1JY85_9BACT</name>
<dbReference type="Proteomes" id="UP000886865">
    <property type="component" value="Unassembled WGS sequence"/>
</dbReference>
<dbReference type="AlphaFoldDB" id="A0A9D1JY85"/>
<protein>
    <submittedName>
        <fullName evidence="1">Terminase small subunit</fullName>
    </submittedName>
</protein>
<evidence type="ECO:0000313" key="1">
    <source>
        <dbReference type="EMBL" id="HIS74452.1"/>
    </source>
</evidence>
<gene>
    <name evidence="1" type="ORF">IAA86_05495</name>
</gene>
<evidence type="ECO:0000313" key="2">
    <source>
        <dbReference type="Proteomes" id="UP000886865"/>
    </source>
</evidence>